<evidence type="ECO:0000313" key="4">
    <source>
        <dbReference type="Proteomes" id="UP000485058"/>
    </source>
</evidence>
<accession>A0A699YU93</accession>
<evidence type="ECO:0000256" key="1">
    <source>
        <dbReference type="ARBA" id="ARBA00023002"/>
    </source>
</evidence>
<comment type="caution">
    <text evidence="3">The sequence shown here is derived from an EMBL/GenBank/DDBJ whole genome shotgun (WGS) entry which is preliminary data.</text>
</comment>
<dbReference type="InterPro" id="IPR023210">
    <property type="entry name" value="NADP_OxRdtase_dom"/>
</dbReference>
<reference evidence="3 4" key="1">
    <citation type="submission" date="2020-02" db="EMBL/GenBank/DDBJ databases">
        <title>Draft genome sequence of Haematococcus lacustris strain NIES-144.</title>
        <authorList>
            <person name="Morimoto D."/>
            <person name="Nakagawa S."/>
            <person name="Yoshida T."/>
            <person name="Sawayama S."/>
        </authorList>
    </citation>
    <scope>NUCLEOTIDE SEQUENCE [LARGE SCALE GENOMIC DNA]</scope>
    <source>
        <strain evidence="3 4">NIES-144</strain>
    </source>
</reference>
<dbReference type="AlphaFoldDB" id="A0A699YU93"/>
<dbReference type="GO" id="GO:0016491">
    <property type="term" value="F:oxidoreductase activity"/>
    <property type="evidence" value="ECO:0007669"/>
    <property type="project" value="UniProtKB-KW"/>
</dbReference>
<feature type="domain" description="NADP-dependent oxidoreductase" evidence="2">
    <location>
        <begin position="49"/>
        <end position="130"/>
    </location>
</feature>
<dbReference type="PROSITE" id="PS00062">
    <property type="entry name" value="ALDOKETO_REDUCTASE_2"/>
    <property type="match status" value="1"/>
</dbReference>
<dbReference type="InterPro" id="IPR050791">
    <property type="entry name" value="Aldo-Keto_reductase"/>
</dbReference>
<protein>
    <recommendedName>
        <fullName evidence="2">NADP-dependent oxidoreductase domain-containing protein</fullName>
    </recommendedName>
</protein>
<gene>
    <name evidence="3" type="ORF">HaLaN_08559</name>
</gene>
<name>A0A699YU93_HAELA</name>
<dbReference type="Gene3D" id="3.20.20.100">
    <property type="entry name" value="NADP-dependent oxidoreductase domain"/>
    <property type="match status" value="1"/>
</dbReference>
<dbReference type="PANTHER" id="PTHR43625:SF5">
    <property type="entry name" value="PYRIDOXAL REDUCTASE, CHLOROPLASTIC"/>
    <property type="match status" value="1"/>
</dbReference>
<keyword evidence="4" id="KW-1185">Reference proteome</keyword>
<dbReference type="SUPFAM" id="SSF51430">
    <property type="entry name" value="NAD(P)-linked oxidoreductase"/>
    <property type="match status" value="1"/>
</dbReference>
<dbReference type="GO" id="GO:0005737">
    <property type="term" value="C:cytoplasm"/>
    <property type="evidence" value="ECO:0007669"/>
    <property type="project" value="TreeGrafter"/>
</dbReference>
<dbReference type="InterPro" id="IPR018170">
    <property type="entry name" value="Aldo/ket_reductase_CS"/>
</dbReference>
<evidence type="ECO:0000313" key="3">
    <source>
        <dbReference type="EMBL" id="GFH12805.1"/>
    </source>
</evidence>
<dbReference type="EMBL" id="BLLF01000541">
    <property type="protein sequence ID" value="GFH12805.1"/>
    <property type="molecule type" value="Genomic_DNA"/>
</dbReference>
<dbReference type="Pfam" id="PF00248">
    <property type="entry name" value="Aldo_ket_red"/>
    <property type="match status" value="1"/>
</dbReference>
<organism evidence="3 4">
    <name type="scientific">Haematococcus lacustris</name>
    <name type="common">Green alga</name>
    <name type="synonym">Haematococcus pluvialis</name>
    <dbReference type="NCBI Taxonomy" id="44745"/>
    <lineage>
        <taxon>Eukaryota</taxon>
        <taxon>Viridiplantae</taxon>
        <taxon>Chlorophyta</taxon>
        <taxon>core chlorophytes</taxon>
        <taxon>Chlorophyceae</taxon>
        <taxon>CS clade</taxon>
        <taxon>Chlamydomonadales</taxon>
        <taxon>Haematococcaceae</taxon>
        <taxon>Haematococcus</taxon>
    </lineage>
</organism>
<evidence type="ECO:0000259" key="2">
    <source>
        <dbReference type="Pfam" id="PF00248"/>
    </source>
</evidence>
<dbReference type="Proteomes" id="UP000485058">
    <property type="component" value="Unassembled WGS sequence"/>
</dbReference>
<sequence>MQQYWAVSVIGQDKEQDAELQQVFNLVVQRGLNLFDTADSYGTELAQQAGLADCYDQGLCKAVGVSNFGAKRLRQLHAYLSKRGVPLATVQIQFSLLSRTPLVLKTKAVADELGIRLISYSPLALGLLSGSWRSP</sequence>
<dbReference type="InterPro" id="IPR036812">
    <property type="entry name" value="NAD(P)_OxRdtase_dom_sf"/>
</dbReference>
<dbReference type="PANTHER" id="PTHR43625">
    <property type="entry name" value="AFLATOXIN B1 ALDEHYDE REDUCTASE"/>
    <property type="match status" value="1"/>
</dbReference>
<proteinExistence type="predicted"/>
<keyword evidence="1" id="KW-0560">Oxidoreductase</keyword>